<feature type="transmembrane region" description="Helical" evidence="2">
    <location>
        <begin position="441"/>
        <end position="460"/>
    </location>
</feature>
<gene>
    <name evidence="3" type="ORF">LUZ61_009630</name>
</gene>
<organism evidence="3 4">
    <name type="scientific">Rhynchospora tenuis</name>
    <dbReference type="NCBI Taxonomy" id="198213"/>
    <lineage>
        <taxon>Eukaryota</taxon>
        <taxon>Viridiplantae</taxon>
        <taxon>Streptophyta</taxon>
        <taxon>Embryophyta</taxon>
        <taxon>Tracheophyta</taxon>
        <taxon>Spermatophyta</taxon>
        <taxon>Magnoliopsida</taxon>
        <taxon>Liliopsida</taxon>
        <taxon>Poales</taxon>
        <taxon>Cyperaceae</taxon>
        <taxon>Cyperoideae</taxon>
        <taxon>Rhynchosporeae</taxon>
        <taxon>Rhynchospora</taxon>
    </lineage>
</organism>
<name>A0AAD6EYQ8_9POAL</name>
<feature type="transmembrane region" description="Helical" evidence="2">
    <location>
        <begin position="518"/>
        <end position="537"/>
    </location>
</feature>
<keyword evidence="4" id="KW-1185">Reference proteome</keyword>
<feature type="region of interest" description="Disordered" evidence="1">
    <location>
        <begin position="222"/>
        <end position="241"/>
    </location>
</feature>
<accession>A0AAD6EYQ8</accession>
<proteinExistence type="predicted"/>
<evidence type="ECO:0000256" key="1">
    <source>
        <dbReference type="SAM" id="MobiDB-lite"/>
    </source>
</evidence>
<sequence>METSEERHFFPLSSLQIGDLQSYLSRLTLFLVPKSKKFLILVDNRPWLDKLDARATHLWQFMVTKSRLSPFANTRGRKKKNVESVKELELSNQHKWYTLIDAAVRQKKILFPVEKLKDSFLLHDELHHILYGFIVFEVEWAHVRGINYLNELQTDTSMAMEVRWMKRWEFDSIEQASNFVFFWYKCNDRSSDRSILQEYLDSLCNTGDIFFDAEEELSTSSDVDTENAQVEGPKDISQSTSGTCKRREFKRMNSEIVSTPSNFEPAIYKDVFIVFRFSDHDLPFNLKNVIMTDLRLLRLLEYGLPSWAMFLQSYPVFCKIYRPWMCPMARVLYVMISTITVLIGFYDLYKNVPVLKATALHLFGPFSDWMENWEMVSRIQYLGTMLFLQNFEKAVRWFLIVTRGIRSVLSILTKPFAGPFLELMQFISPLWNLCVDFGEDAVSVAFSTLGSLLGVFAFILDVIIWPFWFIATGILYPMLWLTWEIVATPARVVFTISGLLGVFVLRLYYLIRESWSSLSVLLQFASATEVTIGGAYQEASMWKTLWNDIFSQVFRAIRSILNGFVAFFVICNRHRLSTYNHTQEFFMRLSRAARGNTNSDIAKRRRNCLNQKPIQECERSLLKRSYVYS</sequence>
<keyword evidence="2" id="KW-0472">Membrane</keyword>
<reference evidence="3 4" key="1">
    <citation type="journal article" date="2022" name="Cell">
        <title>Repeat-based holocentromeres influence genome architecture and karyotype evolution.</title>
        <authorList>
            <person name="Hofstatter P.G."/>
            <person name="Thangavel G."/>
            <person name="Lux T."/>
            <person name="Neumann P."/>
            <person name="Vondrak T."/>
            <person name="Novak P."/>
            <person name="Zhang M."/>
            <person name="Costa L."/>
            <person name="Castellani M."/>
            <person name="Scott A."/>
            <person name="Toegelov H."/>
            <person name="Fuchs J."/>
            <person name="Mata-Sucre Y."/>
            <person name="Dias Y."/>
            <person name="Vanzela A.L.L."/>
            <person name="Huettel B."/>
            <person name="Almeida C.C.S."/>
            <person name="Simkova H."/>
            <person name="Souza G."/>
            <person name="Pedrosa-Harand A."/>
            <person name="Macas J."/>
            <person name="Mayer K.F.X."/>
            <person name="Houben A."/>
            <person name="Marques A."/>
        </authorList>
    </citation>
    <scope>NUCLEOTIDE SEQUENCE [LARGE SCALE GENOMIC DNA]</scope>
    <source>
        <strain evidence="3">RhyTen1mFocal</strain>
    </source>
</reference>
<feature type="transmembrane region" description="Helical" evidence="2">
    <location>
        <begin position="331"/>
        <end position="349"/>
    </location>
</feature>
<dbReference type="PANTHER" id="PTHR34553">
    <property type="entry name" value="OS05G0597400 PROTEIN"/>
    <property type="match status" value="1"/>
</dbReference>
<dbReference type="EMBL" id="JAMRDG010000001">
    <property type="protein sequence ID" value="KAJ3705925.1"/>
    <property type="molecule type" value="Genomic_DNA"/>
</dbReference>
<evidence type="ECO:0000313" key="4">
    <source>
        <dbReference type="Proteomes" id="UP001210211"/>
    </source>
</evidence>
<feature type="transmembrane region" description="Helical" evidence="2">
    <location>
        <begin position="492"/>
        <end position="511"/>
    </location>
</feature>
<evidence type="ECO:0000256" key="2">
    <source>
        <dbReference type="SAM" id="Phobius"/>
    </source>
</evidence>
<feature type="transmembrane region" description="Helical" evidence="2">
    <location>
        <begin position="549"/>
        <end position="571"/>
    </location>
</feature>
<evidence type="ECO:0000313" key="3">
    <source>
        <dbReference type="EMBL" id="KAJ3705925.1"/>
    </source>
</evidence>
<keyword evidence="2" id="KW-0812">Transmembrane</keyword>
<keyword evidence="2" id="KW-1133">Transmembrane helix</keyword>
<dbReference type="AlphaFoldDB" id="A0AAD6EYQ8"/>
<dbReference type="PANTHER" id="PTHR34553:SF4">
    <property type="entry name" value="G1_S-SPECIFIC CYCLIN-E PROTEIN"/>
    <property type="match status" value="1"/>
</dbReference>
<comment type="caution">
    <text evidence="3">The sequence shown here is derived from an EMBL/GenBank/DDBJ whole genome shotgun (WGS) entry which is preliminary data.</text>
</comment>
<protein>
    <submittedName>
        <fullName evidence="3">Uncharacterized protein</fullName>
    </submittedName>
</protein>
<dbReference type="Proteomes" id="UP001210211">
    <property type="component" value="Unassembled WGS sequence"/>
</dbReference>